<feature type="binding site" evidence="4">
    <location>
        <position position="65"/>
    </location>
    <ligand>
        <name>a divalent metal cation</name>
        <dbReference type="ChEBI" id="CHEBI:60240"/>
        <label>1</label>
    </ligand>
</feature>
<evidence type="ECO:0000313" key="6">
    <source>
        <dbReference type="Proteomes" id="UP000290365"/>
    </source>
</evidence>
<evidence type="ECO:0000256" key="3">
    <source>
        <dbReference type="ARBA" id="ARBA00022723"/>
    </source>
</evidence>
<dbReference type="InterPro" id="IPR036069">
    <property type="entry name" value="DUF34/NIF3_sf"/>
</dbReference>
<dbReference type="Pfam" id="PF01784">
    <property type="entry name" value="DUF34_NIF3"/>
    <property type="match status" value="1"/>
</dbReference>
<dbReference type="KEGG" id="kbs:EPA93_00865"/>
<dbReference type="OrthoDB" id="1116574at2"/>
<dbReference type="AlphaFoldDB" id="A0A4P6JHU9"/>
<reference evidence="5 6" key="1">
    <citation type="submission" date="2019-01" db="EMBL/GenBank/DDBJ databases">
        <title>Ktedonosporobacter rubrisoli SCAWS-G2.</title>
        <authorList>
            <person name="Huang Y."/>
            <person name="Yan B."/>
        </authorList>
    </citation>
    <scope>NUCLEOTIDE SEQUENCE [LARGE SCALE GENOMIC DNA]</scope>
    <source>
        <strain evidence="5 6">SCAWS-G2</strain>
    </source>
</reference>
<dbReference type="EMBL" id="CP035758">
    <property type="protein sequence ID" value="QBD74618.1"/>
    <property type="molecule type" value="Genomic_DNA"/>
</dbReference>
<dbReference type="RefSeq" id="WP_129885217.1">
    <property type="nucleotide sequence ID" value="NZ_CP035758.1"/>
</dbReference>
<organism evidence="5 6">
    <name type="scientific">Ktedonosporobacter rubrisoli</name>
    <dbReference type="NCBI Taxonomy" id="2509675"/>
    <lineage>
        <taxon>Bacteria</taxon>
        <taxon>Bacillati</taxon>
        <taxon>Chloroflexota</taxon>
        <taxon>Ktedonobacteria</taxon>
        <taxon>Ktedonobacterales</taxon>
        <taxon>Ktedonosporobacteraceae</taxon>
        <taxon>Ktedonosporobacter</taxon>
    </lineage>
</organism>
<dbReference type="PANTHER" id="PTHR13799:SF14">
    <property type="entry name" value="GTP CYCLOHYDROLASE 1 TYPE 2 HOMOLOG"/>
    <property type="match status" value="1"/>
</dbReference>
<proteinExistence type="inferred from homology"/>
<dbReference type="GO" id="GO:0046872">
    <property type="term" value="F:metal ion binding"/>
    <property type="evidence" value="ECO:0007669"/>
    <property type="project" value="UniProtKB-KW"/>
</dbReference>
<dbReference type="PANTHER" id="PTHR13799">
    <property type="entry name" value="NGG1 INTERACTING FACTOR 3"/>
    <property type="match status" value="1"/>
</dbReference>
<dbReference type="InterPro" id="IPR002678">
    <property type="entry name" value="DUF34/NIF3"/>
</dbReference>
<dbReference type="Proteomes" id="UP000290365">
    <property type="component" value="Chromosome"/>
</dbReference>
<keyword evidence="3 4" id="KW-0479">Metal-binding</keyword>
<evidence type="ECO:0000256" key="1">
    <source>
        <dbReference type="ARBA" id="ARBA00006964"/>
    </source>
</evidence>
<feature type="binding site" evidence="4">
    <location>
        <position position="227"/>
    </location>
    <ligand>
        <name>a divalent metal cation</name>
        <dbReference type="ChEBI" id="CHEBI:60240"/>
        <label>1</label>
    </ligand>
</feature>
<evidence type="ECO:0000313" key="5">
    <source>
        <dbReference type="EMBL" id="QBD74618.1"/>
    </source>
</evidence>
<keyword evidence="6" id="KW-1185">Reference proteome</keyword>
<name>A0A4P6JHU9_KTERU</name>
<dbReference type="SUPFAM" id="SSF102705">
    <property type="entry name" value="NIF3 (NGG1p interacting factor 3)-like"/>
    <property type="match status" value="1"/>
</dbReference>
<evidence type="ECO:0000256" key="4">
    <source>
        <dbReference type="PIRSR" id="PIRSR602678-1"/>
    </source>
</evidence>
<protein>
    <recommendedName>
        <fullName evidence="2">GTP cyclohydrolase 1 type 2 homolog</fullName>
    </recommendedName>
</protein>
<gene>
    <name evidence="5" type="ORF">EPA93_00865</name>
</gene>
<feature type="binding site" evidence="4">
    <location>
        <position position="231"/>
    </location>
    <ligand>
        <name>a divalent metal cation</name>
        <dbReference type="ChEBI" id="CHEBI:60240"/>
        <label>1</label>
    </ligand>
</feature>
<evidence type="ECO:0000256" key="2">
    <source>
        <dbReference type="ARBA" id="ARBA00022112"/>
    </source>
</evidence>
<dbReference type="GO" id="GO:0005737">
    <property type="term" value="C:cytoplasm"/>
    <property type="evidence" value="ECO:0007669"/>
    <property type="project" value="TreeGrafter"/>
</dbReference>
<comment type="similarity">
    <text evidence="1">Belongs to the GTP cyclohydrolase I type 2/NIF3 family.</text>
</comment>
<dbReference type="Gene3D" id="3.40.1390.30">
    <property type="entry name" value="NIF3 (NGG1p interacting factor 3)-like"/>
    <property type="match status" value="2"/>
</dbReference>
<sequence length="264" mass="29773">MSTTIQDIIDSMIEAVPGAPRVDSVDTVKCGDPAQPVTGIVTTFTATMDVLRQAVQLGANLIITHEPTFYDHRDHTDWLGDDPVYQRKRDFLEQNQLAIWRYHDYWHMQRPDGIITGLLRQLGWEQYYQPDQRVLAIIPEMTLETLVAHLKEKLAMPTVRIVGNPQQSCQRLGLMVGAAGGTRQIEVFQKLDVDVLLCGETIEWQTCEYVRDANALGYNKALVILGHAKSEEDGMRYLADWLRSRVPATIPITYIAVGNPTLAI</sequence>
<accession>A0A4P6JHU9</accession>